<reference evidence="2 3" key="1">
    <citation type="submission" date="2019-09" db="EMBL/GenBank/DDBJ databases">
        <title>YIM 132180 draft genome.</title>
        <authorList>
            <person name="Zhang K."/>
        </authorList>
    </citation>
    <scope>NUCLEOTIDE SEQUENCE [LARGE SCALE GENOMIC DNA]</scope>
    <source>
        <strain evidence="2 3">YIM 132180</strain>
    </source>
</reference>
<feature type="transmembrane region" description="Helical" evidence="1">
    <location>
        <begin position="75"/>
        <end position="95"/>
    </location>
</feature>
<gene>
    <name evidence="2" type="ORF">F6X38_15820</name>
</gene>
<dbReference type="EMBL" id="VZDO01000013">
    <property type="protein sequence ID" value="KAB0678494.1"/>
    <property type="molecule type" value="Genomic_DNA"/>
</dbReference>
<dbReference type="Proteomes" id="UP000432089">
    <property type="component" value="Unassembled WGS sequence"/>
</dbReference>
<name>A0A7V7PMW5_9HYPH</name>
<evidence type="ECO:0000313" key="2">
    <source>
        <dbReference type="EMBL" id="KAB0678494.1"/>
    </source>
</evidence>
<proteinExistence type="predicted"/>
<keyword evidence="3" id="KW-1185">Reference proteome</keyword>
<evidence type="ECO:0000313" key="3">
    <source>
        <dbReference type="Proteomes" id="UP000432089"/>
    </source>
</evidence>
<keyword evidence="1" id="KW-1133">Transmembrane helix</keyword>
<keyword evidence="1" id="KW-0472">Membrane</keyword>
<accession>A0A7V7PMW5</accession>
<evidence type="ECO:0000256" key="1">
    <source>
        <dbReference type="SAM" id="Phobius"/>
    </source>
</evidence>
<feature type="transmembrane region" description="Helical" evidence="1">
    <location>
        <begin position="115"/>
        <end position="134"/>
    </location>
</feature>
<feature type="transmembrane region" description="Helical" evidence="1">
    <location>
        <begin position="49"/>
        <end position="68"/>
    </location>
</feature>
<keyword evidence="1" id="KW-0812">Transmembrane</keyword>
<sequence>MPGMEIVVAFLVRLLLVLLFLPFSAMDKIVNFSGAVGQASEMFPNRTLARLMILAGLGVEIFMSLGVLTGIADRAATMILALYCIVTAVLWKRFWVQGDFALTGPSKGRELMWDFWKNLALAGGFLLVAFGTTARSVDAFFADPLGSTHPYAVTEPAP</sequence>
<organism evidence="2 3">
    <name type="scientific">Plantimonas leprariae</name>
    <dbReference type="NCBI Taxonomy" id="2615207"/>
    <lineage>
        <taxon>Bacteria</taxon>
        <taxon>Pseudomonadati</taxon>
        <taxon>Pseudomonadota</taxon>
        <taxon>Alphaproteobacteria</taxon>
        <taxon>Hyphomicrobiales</taxon>
        <taxon>Aurantimonadaceae</taxon>
        <taxon>Plantimonas</taxon>
    </lineage>
</organism>
<protein>
    <submittedName>
        <fullName evidence="2">DoxX family membrane protein</fullName>
    </submittedName>
</protein>
<dbReference type="AlphaFoldDB" id="A0A7V7PMW5"/>
<comment type="caution">
    <text evidence="2">The sequence shown here is derived from an EMBL/GenBank/DDBJ whole genome shotgun (WGS) entry which is preliminary data.</text>
</comment>